<feature type="compositionally biased region" description="Basic residues" evidence="1">
    <location>
        <begin position="29"/>
        <end position="39"/>
    </location>
</feature>
<reference evidence="2" key="1">
    <citation type="submission" date="2020-02" db="EMBL/GenBank/DDBJ databases">
        <authorList>
            <person name="Meier V. D."/>
        </authorList>
    </citation>
    <scope>NUCLEOTIDE SEQUENCE</scope>
    <source>
        <strain evidence="2">AVDCRST_MAG13</strain>
    </source>
</reference>
<evidence type="ECO:0000256" key="1">
    <source>
        <dbReference type="SAM" id="MobiDB-lite"/>
    </source>
</evidence>
<name>A0A6J4T6U9_9ACTN</name>
<proteinExistence type="predicted"/>
<feature type="compositionally biased region" description="Basic residues" evidence="1">
    <location>
        <begin position="1"/>
        <end position="22"/>
    </location>
</feature>
<dbReference type="EMBL" id="CADCVO010000493">
    <property type="protein sequence ID" value="CAA9515220.1"/>
    <property type="molecule type" value="Genomic_DNA"/>
</dbReference>
<dbReference type="AlphaFoldDB" id="A0A6J4T6U9"/>
<feature type="region of interest" description="Disordered" evidence="1">
    <location>
        <begin position="1"/>
        <end position="134"/>
    </location>
</feature>
<feature type="non-terminal residue" evidence="2">
    <location>
        <position position="134"/>
    </location>
</feature>
<protein>
    <submittedName>
        <fullName evidence="2">Uncharacterized protein</fullName>
    </submittedName>
</protein>
<feature type="compositionally biased region" description="Basic and acidic residues" evidence="1">
    <location>
        <begin position="40"/>
        <end position="53"/>
    </location>
</feature>
<feature type="non-terminal residue" evidence="2">
    <location>
        <position position="1"/>
    </location>
</feature>
<feature type="compositionally biased region" description="Basic residues" evidence="1">
    <location>
        <begin position="104"/>
        <end position="134"/>
    </location>
</feature>
<organism evidence="2">
    <name type="scientific">uncultured Solirubrobacteraceae bacterium</name>
    <dbReference type="NCBI Taxonomy" id="1162706"/>
    <lineage>
        <taxon>Bacteria</taxon>
        <taxon>Bacillati</taxon>
        <taxon>Actinomycetota</taxon>
        <taxon>Thermoleophilia</taxon>
        <taxon>Solirubrobacterales</taxon>
        <taxon>Solirubrobacteraceae</taxon>
        <taxon>environmental samples</taxon>
    </lineage>
</organism>
<sequence>DGRPGHVRRARALRRHRRRPRGGRALVRGTRRGSRHDARRPRGDGLPRHPAERTRRRAGLLVRPRPGRHPGPVVVHRAHRDDRHRPVPTRPRPGRRLAPGARPGRPHHPDRHARPHALRRSTHARRRALHPPAL</sequence>
<evidence type="ECO:0000313" key="2">
    <source>
        <dbReference type="EMBL" id="CAA9515220.1"/>
    </source>
</evidence>
<gene>
    <name evidence="2" type="ORF">AVDCRST_MAG13-3032</name>
</gene>
<accession>A0A6J4T6U9</accession>